<dbReference type="InterPro" id="IPR005107">
    <property type="entry name" value="CO_DH_flav_C"/>
</dbReference>
<keyword evidence="1" id="KW-0285">Flavoprotein</keyword>
<dbReference type="EMBL" id="CP116341">
    <property type="protein sequence ID" value="WOV84474.1"/>
    <property type="molecule type" value="Genomic_DNA"/>
</dbReference>
<sequence>MIAFDFNYIKPTTAKEASKLFLNAKQEGYKAMFYSGGTEIITLGRVNRLQTDMVIDLKGIQECNVLEISDNELIIGSAVSLNEITHSKLFPLLGKTVQRIADHTSRNKITIGGNLNSELIYKEGILPLLAADAKVKLAKGKEQRIIPLEAVFNKQWKLDEGEFLVQILLDKGYLDLPHKALKKTRISKVGYPVVSAAALVKDNQIRIAFSGVCQYPFRSIELESVLNDTKVPIMERVGTALRHLPEDIVDDIQGTKAYRTFVLRNVLKDMLEELELTK</sequence>
<dbReference type="PANTHER" id="PTHR42659">
    <property type="entry name" value="XANTHINE DEHYDROGENASE SUBUNIT C-RELATED"/>
    <property type="match status" value="1"/>
</dbReference>
<evidence type="ECO:0000313" key="5">
    <source>
        <dbReference type="EMBL" id="WOV84474.1"/>
    </source>
</evidence>
<dbReference type="Pfam" id="PF03450">
    <property type="entry name" value="CO_deh_flav_C"/>
    <property type="match status" value="1"/>
</dbReference>
<dbReference type="Pfam" id="PF00941">
    <property type="entry name" value="FAD_binding_5"/>
    <property type="match status" value="1"/>
</dbReference>
<evidence type="ECO:0000256" key="2">
    <source>
        <dbReference type="ARBA" id="ARBA00022827"/>
    </source>
</evidence>
<dbReference type="InterPro" id="IPR016169">
    <property type="entry name" value="FAD-bd_PCMH_sub2"/>
</dbReference>
<dbReference type="InterPro" id="IPR036683">
    <property type="entry name" value="CO_DH_flav_C_dom_sf"/>
</dbReference>
<dbReference type="RefSeq" id="WP_323692122.1">
    <property type="nucleotide sequence ID" value="NZ_CP116341.1"/>
</dbReference>
<reference evidence="5 6" key="1">
    <citation type="submission" date="2023-01" db="EMBL/GenBank/DDBJ databases">
        <title>Sporosarcina sp. nov., isolated from Korean tranditional fermented seafood 'Jeotgal'.</title>
        <authorList>
            <person name="Yang A.-I."/>
        </authorList>
    </citation>
    <scope>NUCLEOTIDE SEQUENCE [LARGE SCALE GENOMIC DNA]</scope>
    <source>
        <strain evidence="5 6">B2O-1</strain>
    </source>
</reference>
<accession>A0ABZ0KVM8</accession>
<evidence type="ECO:0000259" key="4">
    <source>
        <dbReference type="PROSITE" id="PS51387"/>
    </source>
</evidence>
<dbReference type="Gene3D" id="3.30.390.50">
    <property type="entry name" value="CO dehydrogenase flavoprotein, C-terminal domain"/>
    <property type="match status" value="1"/>
</dbReference>
<dbReference type="Gene3D" id="3.30.465.10">
    <property type="match status" value="1"/>
</dbReference>
<dbReference type="InterPro" id="IPR016167">
    <property type="entry name" value="FAD-bd_PCMH_sub1"/>
</dbReference>
<organism evidence="5 6">
    <name type="scientific">Sporosarcina jeotgali</name>
    <dbReference type="NCBI Taxonomy" id="3020056"/>
    <lineage>
        <taxon>Bacteria</taxon>
        <taxon>Bacillati</taxon>
        <taxon>Bacillota</taxon>
        <taxon>Bacilli</taxon>
        <taxon>Bacillales</taxon>
        <taxon>Caryophanaceae</taxon>
        <taxon>Sporosarcina</taxon>
    </lineage>
</organism>
<dbReference type="InterPro" id="IPR002346">
    <property type="entry name" value="Mopterin_DH_FAD-bd"/>
</dbReference>
<dbReference type="InterPro" id="IPR036318">
    <property type="entry name" value="FAD-bd_PCMH-like_sf"/>
</dbReference>
<dbReference type="SUPFAM" id="SSF55447">
    <property type="entry name" value="CO dehydrogenase flavoprotein C-terminal domain-like"/>
    <property type="match status" value="1"/>
</dbReference>
<evidence type="ECO:0000256" key="3">
    <source>
        <dbReference type="ARBA" id="ARBA00023002"/>
    </source>
</evidence>
<dbReference type="SMART" id="SM01092">
    <property type="entry name" value="CO_deh_flav_C"/>
    <property type="match status" value="1"/>
</dbReference>
<dbReference type="PROSITE" id="PS51387">
    <property type="entry name" value="FAD_PCMH"/>
    <property type="match status" value="1"/>
</dbReference>
<dbReference type="Proteomes" id="UP001303532">
    <property type="component" value="Chromosome"/>
</dbReference>
<gene>
    <name evidence="5" type="ORF">PGH26_00700</name>
</gene>
<keyword evidence="6" id="KW-1185">Reference proteome</keyword>
<evidence type="ECO:0000313" key="6">
    <source>
        <dbReference type="Proteomes" id="UP001303532"/>
    </source>
</evidence>
<keyword evidence="3" id="KW-0560">Oxidoreductase</keyword>
<name>A0ABZ0KVM8_9BACL</name>
<feature type="domain" description="FAD-binding PCMH-type" evidence="4">
    <location>
        <begin position="1"/>
        <end position="174"/>
    </location>
</feature>
<evidence type="ECO:0000256" key="1">
    <source>
        <dbReference type="ARBA" id="ARBA00022630"/>
    </source>
</evidence>
<dbReference type="PANTHER" id="PTHR42659:SF2">
    <property type="entry name" value="XANTHINE DEHYDROGENASE SUBUNIT C-RELATED"/>
    <property type="match status" value="1"/>
</dbReference>
<keyword evidence="2" id="KW-0274">FAD</keyword>
<dbReference type="InterPro" id="IPR016166">
    <property type="entry name" value="FAD-bd_PCMH"/>
</dbReference>
<dbReference type="Gene3D" id="3.30.43.10">
    <property type="entry name" value="Uridine Diphospho-n-acetylenolpyruvylglucosamine Reductase, domain 2"/>
    <property type="match status" value="1"/>
</dbReference>
<dbReference type="InterPro" id="IPR051312">
    <property type="entry name" value="Diverse_Substr_Oxidored"/>
</dbReference>
<protein>
    <submittedName>
        <fullName evidence="5">FAD binding domain-containing protein</fullName>
    </submittedName>
</protein>
<proteinExistence type="predicted"/>
<dbReference type="SUPFAM" id="SSF56176">
    <property type="entry name" value="FAD-binding/transporter-associated domain-like"/>
    <property type="match status" value="1"/>
</dbReference>